<reference evidence="2" key="2">
    <citation type="submission" date="2014-07" db="EMBL/GenBank/DDBJ databases">
        <authorList>
            <person name="Hull J."/>
        </authorList>
    </citation>
    <scope>NUCLEOTIDE SEQUENCE</scope>
</reference>
<dbReference type="AlphaFoldDB" id="A0A0A9XP36"/>
<feature type="region of interest" description="Disordered" evidence="1">
    <location>
        <begin position="1"/>
        <end position="53"/>
    </location>
</feature>
<reference evidence="2" key="1">
    <citation type="journal article" date="2014" name="PLoS ONE">
        <title>Transcriptome-Based Identification of ABC Transporters in the Western Tarnished Plant Bug Lygus hesperus.</title>
        <authorList>
            <person name="Hull J.J."/>
            <person name="Chaney K."/>
            <person name="Geib S.M."/>
            <person name="Fabrick J.A."/>
            <person name="Brent C.S."/>
            <person name="Walsh D."/>
            <person name="Lavine L.C."/>
        </authorList>
    </citation>
    <scope>NUCLEOTIDE SEQUENCE</scope>
</reference>
<dbReference type="SUPFAM" id="SSF101224">
    <property type="entry name" value="HAND domain of the nucleosome remodeling ATPase ISWI"/>
    <property type="match status" value="1"/>
</dbReference>
<gene>
    <name evidence="2" type="primary">rpoC_30</name>
    <name evidence="2" type="ORF">CM83_22562</name>
</gene>
<proteinExistence type="predicted"/>
<dbReference type="EMBL" id="GBHO01021107">
    <property type="protein sequence ID" value="JAG22497.1"/>
    <property type="molecule type" value="Transcribed_RNA"/>
</dbReference>
<dbReference type="InterPro" id="IPR036306">
    <property type="entry name" value="ISWI_HAND-dom_sf"/>
</dbReference>
<dbReference type="GO" id="GO:0006338">
    <property type="term" value="P:chromatin remodeling"/>
    <property type="evidence" value="ECO:0007669"/>
    <property type="project" value="InterPro"/>
</dbReference>
<feature type="compositionally biased region" description="Basic residues" evidence="1">
    <location>
        <begin position="201"/>
        <end position="213"/>
    </location>
</feature>
<dbReference type="GO" id="GO:0031491">
    <property type="term" value="F:nucleosome binding"/>
    <property type="evidence" value="ECO:0007669"/>
    <property type="project" value="InterPro"/>
</dbReference>
<evidence type="ECO:0000313" key="2">
    <source>
        <dbReference type="EMBL" id="JAG22497.1"/>
    </source>
</evidence>
<evidence type="ECO:0000256" key="1">
    <source>
        <dbReference type="SAM" id="MobiDB-lite"/>
    </source>
</evidence>
<keyword evidence="2" id="KW-0804">Transcription</keyword>
<feature type="non-terminal residue" evidence="2">
    <location>
        <position position="1"/>
    </location>
</feature>
<organism evidence="2">
    <name type="scientific">Lygus hesperus</name>
    <name type="common">Western plant bug</name>
    <dbReference type="NCBI Taxonomy" id="30085"/>
    <lineage>
        <taxon>Eukaryota</taxon>
        <taxon>Metazoa</taxon>
        <taxon>Ecdysozoa</taxon>
        <taxon>Arthropoda</taxon>
        <taxon>Hexapoda</taxon>
        <taxon>Insecta</taxon>
        <taxon>Pterygota</taxon>
        <taxon>Neoptera</taxon>
        <taxon>Paraneoptera</taxon>
        <taxon>Hemiptera</taxon>
        <taxon>Heteroptera</taxon>
        <taxon>Panheteroptera</taxon>
        <taxon>Cimicomorpha</taxon>
        <taxon>Miridae</taxon>
        <taxon>Mirini</taxon>
        <taxon>Lygus</taxon>
    </lineage>
</organism>
<name>A0A0A9XP36_LYGHE</name>
<dbReference type="GO" id="GO:0000428">
    <property type="term" value="C:DNA-directed RNA polymerase complex"/>
    <property type="evidence" value="ECO:0007669"/>
    <property type="project" value="UniProtKB-KW"/>
</dbReference>
<feature type="compositionally biased region" description="Polar residues" evidence="1">
    <location>
        <begin position="1"/>
        <end position="12"/>
    </location>
</feature>
<dbReference type="GO" id="GO:0003677">
    <property type="term" value="F:DNA binding"/>
    <property type="evidence" value="ECO:0007669"/>
    <property type="project" value="InterPro"/>
</dbReference>
<accession>A0A0A9XP36</accession>
<protein>
    <submittedName>
        <fullName evidence="2">DNA-directed RNA polymerase subunit beta</fullName>
    </submittedName>
</protein>
<feature type="region of interest" description="Disordered" evidence="1">
    <location>
        <begin position="199"/>
        <end position="233"/>
    </location>
</feature>
<sequence length="246" mass="28106">PGGQQLESTTEKPQLGSKNKEKPGGQQLNRTTPKTSTLRKTLKTPKLPNSTNVGTYQLIKKKLVEIDDKERARHSALVNLMKSKNAGDERNAFLIAKGMKTMNDRLVDMKDSLMTIGESDKHRKHEQELIAAQINQINVTLGNVIKNQMAISSQISVLTKLNMRVFSLMDTMSQRQPKELELTIQKEFESLKKSILQQLKTSKKKGKKRKRTSKQLTTSDGSSKEKQQNKWMSHRIPDWREYYKGI</sequence>
<feature type="compositionally biased region" description="Polar residues" evidence="1">
    <location>
        <begin position="26"/>
        <end position="39"/>
    </location>
</feature>
<keyword evidence="2" id="KW-0240">DNA-directed RNA polymerase</keyword>